<sequence>MKTFLVIVTTFVSWTNLYSQSFYDYAKQRDTGIGLNYNQYKGFAIPDPISNPTYNELDAKSSYGLIGYSGWNFPILILADHTSIGFNPNIGVGISLTGGYGVHADIPIFITLKTGTDATWSKSTTFEKKVGAAIGIGYQTIAGYTEAPIASGIGVIYALPSAMAEVSFVIKKTNLYKLRFQTNLKETKQKDFSESTGFPAEVSFTQWGISIIKTRYAW</sequence>
<proteinExistence type="predicted"/>
<dbReference type="Proteomes" id="UP000288227">
    <property type="component" value="Unassembled WGS sequence"/>
</dbReference>
<dbReference type="RefSeq" id="WP_127120877.1">
    <property type="nucleotide sequence ID" value="NZ_BHXQ01000001.1"/>
</dbReference>
<organism evidence="1 2">
    <name type="scientific">Chryseotalea sanaruensis</name>
    <dbReference type="NCBI Taxonomy" id="2482724"/>
    <lineage>
        <taxon>Bacteria</taxon>
        <taxon>Pseudomonadati</taxon>
        <taxon>Bacteroidota</taxon>
        <taxon>Cytophagia</taxon>
        <taxon>Cytophagales</taxon>
        <taxon>Chryseotaleaceae</taxon>
        <taxon>Chryseotalea</taxon>
    </lineage>
</organism>
<comment type="caution">
    <text evidence="1">The sequence shown here is derived from an EMBL/GenBank/DDBJ whole genome shotgun (WGS) entry which is preliminary data.</text>
</comment>
<keyword evidence="2" id="KW-1185">Reference proteome</keyword>
<evidence type="ECO:0000313" key="1">
    <source>
        <dbReference type="EMBL" id="GCC50229.1"/>
    </source>
</evidence>
<gene>
    <name evidence="1" type="ORF">SanaruYs_04440</name>
</gene>
<dbReference type="AlphaFoldDB" id="A0A401U5T0"/>
<reference evidence="1 2" key="1">
    <citation type="submission" date="2018-11" db="EMBL/GenBank/DDBJ databases">
        <title>Chryseotalea sanarue gen. nov., sp., nov., a member of the family Cytophagaceae, isolated from a brackish lake in Hamamatsu Japan.</title>
        <authorList>
            <person name="Maejima Y."/>
            <person name="Iino T."/>
            <person name="Muraguchi Y."/>
            <person name="Fukuda K."/>
            <person name="Ohkuma M."/>
            <person name="Moriuchi R."/>
            <person name="Dohra H."/>
            <person name="Kimbara K."/>
            <person name="Shintani M."/>
        </authorList>
    </citation>
    <scope>NUCLEOTIDE SEQUENCE [LARGE SCALE GENOMIC DNA]</scope>
    <source>
        <strain evidence="1 2">Ys</strain>
    </source>
</reference>
<name>A0A401U5T0_9BACT</name>
<dbReference type="EMBL" id="BHXQ01000001">
    <property type="protein sequence ID" value="GCC50229.1"/>
    <property type="molecule type" value="Genomic_DNA"/>
</dbReference>
<protein>
    <submittedName>
        <fullName evidence="1">Uncharacterized protein</fullName>
    </submittedName>
</protein>
<evidence type="ECO:0000313" key="2">
    <source>
        <dbReference type="Proteomes" id="UP000288227"/>
    </source>
</evidence>
<accession>A0A401U5T0</accession>